<keyword evidence="4" id="KW-1185">Reference proteome</keyword>
<feature type="domain" description="AB hydrolase-1" evidence="2">
    <location>
        <begin position="81"/>
        <end position="176"/>
    </location>
</feature>
<evidence type="ECO:0000313" key="3">
    <source>
        <dbReference type="EMBL" id="RRN43875.1"/>
    </source>
</evidence>
<sequence>MAEMNGATEKPQGQARPESRAGATSPAATVSPGYCERLVQFGADDHLIGTLTEPAAGASCGVIFLNSGVIHRIGPHRVHVKLARAVAEDGLPSLRLDLTGLGDSGRTRATDGMLAQVSRDIRSAIDLLQAQTGVQRVVLAGICSGAEYGYQYAPDDDRVAGLVMVDGYSFANRRTQLLRWGLRLRTLTWPVLRKAVLGRLQRLREARAEGHGAVPETPVDYGLPVVTVTDFGEGLAARVRAGCPSYLVFTGSILQRYNHASQFEDTMKAAPLAADDRTALREGVQCDFLPDIDHTMTTLHGQRVYIARVRAWLQKVTKQGG</sequence>
<evidence type="ECO:0000256" key="1">
    <source>
        <dbReference type="SAM" id="MobiDB-lite"/>
    </source>
</evidence>
<feature type="region of interest" description="Disordered" evidence="1">
    <location>
        <begin position="1"/>
        <end position="29"/>
    </location>
</feature>
<gene>
    <name evidence="3" type="ORF">EHV23_10770</name>
</gene>
<dbReference type="Proteomes" id="UP000270261">
    <property type="component" value="Unassembled WGS sequence"/>
</dbReference>
<protein>
    <recommendedName>
        <fullName evidence="2">AB hydrolase-1 domain-containing protein</fullName>
    </recommendedName>
</protein>
<proteinExistence type="predicted"/>
<evidence type="ECO:0000259" key="2">
    <source>
        <dbReference type="Pfam" id="PF00561"/>
    </source>
</evidence>
<comment type="caution">
    <text evidence="3">The sequence shown here is derived from an EMBL/GenBank/DDBJ whole genome shotgun (WGS) entry which is preliminary data.</text>
</comment>
<dbReference type="SUPFAM" id="SSF53474">
    <property type="entry name" value="alpha/beta-Hydrolases"/>
    <property type="match status" value="1"/>
</dbReference>
<dbReference type="Pfam" id="PF00561">
    <property type="entry name" value="Abhydrolase_1"/>
    <property type="match status" value="1"/>
</dbReference>
<accession>A0A3R8LM47</accession>
<dbReference type="OrthoDB" id="5379975at2"/>
<name>A0A3R8LM47_9BURK</name>
<dbReference type="InterPro" id="IPR000073">
    <property type="entry name" value="AB_hydrolase_1"/>
</dbReference>
<dbReference type="AlphaFoldDB" id="A0A3R8LM47"/>
<evidence type="ECO:0000313" key="4">
    <source>
        <dbReference type="Proteomes" id="UP000270261"/>
    </source>
</evidence>
<dbReference type="EMBL" id="RRUE01000002">
    <property type="protein sequence ID" value="RRN43875.1"/>
    <property type="molecule type" value="Genomic_DNA"/>
</dbReference>
<organism evidence="3 4">
    <name type="scientific">Lautropia dentalis</name>
    <dbReference type="NCBI Taxonomy" id="2490857"/>
    <lineage>
        <taxon>Bacteria</taxon>
        <taxon>Pseudomonadati</taxon>
        <taxon>Pseudomonadota</taxon>
        <taxon>Betaproteobacteria</taxon>
        <taxon>Burkholderiales</taxon>
        <taxon>Burkholderiaceae</taxon>
        <taxon>Lautropia</taxon>
    </lineage>
</organism>
<dbReference type="InterPro" id="IPR029058">
    <property type="entry name" value="AB_hydrolase_fold"/>
</dbReference>
<reference evidence="3 4" key="1">
    <citation type="submission" date="2018-11" db="EMBL/GenBank/DDBJ databases">
        <title>Genome sequencing of Lautropia sp. KCOM 2505 (= ChDC F240).</title>
        <authorList>
            <person name="Kook J.-K."/>
            <person name="Park S.-N."/>
            <person name="Lim Y.K."/>
        </authorList>
    </citation>
    <scope>NUCLEOTIDE SEQUENCE [LARGE SCALE GENOMIC DNA]</scope>
    <source>
        <strain evidence="3 4">KCOM 2505</strain>
    </source>
</reference>
<dbReference type="Gene3D" id="3.40.50.1820">
    <property type="entry name" value="alpha/beta hydrolase"/>
    <property type="match status" value="1"/>
</dbReference>
<dbReference type="RefSeq" id="WP_125096075.1">
    <property type="nucleotide sequence ID" value="NZ_RRUE01000002.1"/>
</dbReference>